<dbReference type="InterPro" id="IPR035595">
    <property type="entry name" value="UDP_glycos_trans_CS"/>
</dbReference>
<gene>
    <name evidence="6" type="ORF">SLEP1_g53352</name>
</gene>
<feature type="domain" description="Reverse transcriptase Ty1/copia-type" evidence="5">
    <location>
        <begin position="52"/>
        <end position="111"/>
    </location>
</feature>
<dbReference type="Proteomes" id="UP001054252">
    <property type="component" value="Unassembled WGS sequence"/>
</dbReference>
<dbReference type="SUPFAM" id="SSF53756">
    <property type="entry name" value="UDP-Glycosyltransferase/glycogen phosphorylase"/>
    <property type="match status" value="1"/>
</dbReference>
<keyword evidence="7" id="KW-1185">Reference proteome</keyword>
<proteinExistence type="inferred from homology"/>
<dbReference type="PANTHER" id="PTHR48047:SF182">
    <property type="entry name" value="GLYCOSYLTRANSFERASE"/>
    <property type="match status" value="1"/>
</dbReference>
<evidence type="ECO:0000256" key="2">
    <source>
        <dbReference type="ARBA" id="ARBA00022676"/>
    </source>
</evidence>
<evidence type="ECO:0000313" key="7">
    <source>
        <dbReference type="Proteomes" id="UP001054252"/>
    </source>
</evidence>
<dbReference type="Pfam" id="PF07727">
    <property type="entry name" value="RVT_2"/>
    <property type="match status" value="1"/>
</dbReference>
<dbReference type="InterPro" id="IPR002213">
    <property type="entry name" value="UDP_glucos_trans"/>
</dbReference>
<evidence type="ECO:0000313" key="6">
    <source>
        <dbReference type="EMBL" id="GKV46367.1"/>
    </source>
</evidence>
<keyword evidence="3 4" id="KW-0808">Transferase</keyword>
<sequence>MDVKIAFLNGDLLEEVYMIQPEGFEVEGKEHMVCFVENIIDNCVYLKINGSRMLSKTFDMKDLGEVAFVLGVEIHRDRFKKMLGLSQRAYIDRVLDKLGLKDCRPGVAPINKGDKLSTEQCPKNNLEKEQIKGVPYSSAVGSLMYSQVCTRPNMAFATSILGRFLSNLGYDHWIAEKKALRYLRKTGDHMLVCRRVENLEVVGFADADFAGCTDDRKSITDYIFMLAGIPRFVFDGTSCFSPLCTENILATNIHETVSESETFAVPGLPDRIELTKAQLPNGIKMLKGSDLLRLGIREAEVKGRGILIRGWAPQVLILYHPAIGGFLTHCGWNSTLEAVITGIPTKTWPMFAEQFYNDRFIVQVAKIGVSLGSKVSIRWGNRRRLALP</sequence>
<evidence type="ECO:0000256" key="3">
    <source>
        <dbReference type="ARBA" id="ARBA00022679"/>
    </source>
</evidence>
<evidence type="ECO:0000256" key="4">
    <source>
        <dbReference type="RuleBase" id="RU003718"/>
    </source>
</evidence>
<dbReference type="AlphaFoldDB" id="A0AAV5MA97"/>
<protein>
    <recommendedName>
        <fullName evidence="5">Reverse transcriptase Ty1/copia-type domain-containing protein</fullName>
    </recommendedName>
</protein>
<dbReference type="Gene3D" id="3.40.50.2000">
    <property type="entry name" value="Glycogen Phosphorylase B"/>
    <property type="match status" value="1"/>
</dbReference>
<dbReference type="GO" id="GO:0035251">
    <property type="term" value="F:UDP-glucosyltransferase activity"/>
    <property type="evidence" value="ECO:0007669"/>
    <property type="project" value="TreeGrafter"/>
</dbReference>
<comment type="caution">
    <text evidence="6">The sequence shown here is derived from an EMBL/GenBank/DDBJ whole genome shotgun (WGS) entry which is preliminary data.</text>
</comment>
<reference evidence="6 7" key="1">
    <citation type="journal article" date="2021" name="Commun. Biol.">
        <title>The genome of Shorea leprosula (Dipterocarpaceae) highlights the ecological relevance of drought in aseasonal tropical rainforests.</title>
        <authorList>
            <person name="Ng K.K.S."/>
            <person name="Kobayashi M.J."/>
            <person name="Fawcett J.A."/>
            <person name="Hatakeyama M."/>
            <person name="Paape T."/>
            <person name="Ng C.H."/>
            <person name="Ang C.C."/>
            <person name="Tnah L.H."/>
            <person name="Lee C.T."/>
            <person name="Nishiyama T."/>
            <person name="Sese J."/>
            <person name="O'Brien M.J."/>
            <person name="Copetti D."/>
            <person name="Mohd Noor M.I."/>
            <person name="Ong R.C."/>
            <person name="Putra M."/>
            <person name="Sireger I.Z."/>
            <person name="Indrioko S."/>
            <person name="Kosugi Y."/>
            <person name="Izuno A."/>
            <person name="Isagi Y."/>
            <person name="Lee S.L."/>
            <person name="Shimizu K.K."/>
        </authorList>
    </citation>
    <scope>NUCLEOTIDE SEQUENCE [LARGE SCALE GENOMIC DNA]</scope>
    <source>
        <strain evidence="6">214</strain>
    </source>
</reference>
<comment type="similarity">
    <text evidence="1 4">Belongs to the UDP-glycosyltransferase family.</text>
</comment>
<dbReference type="PANTHER" id="PTHR48047">
    <property type="entry name" value="GLYCOSYLTRANSFERASE"/>
    <property type="match status" value="1"/>
</dbReference>
<dbReference type="EMBL" id="BPVZ01000206">
    <property type="protein sequence ID" value="GKV46367.1"/>
    <property type="molecule type" value="Genomic_DNA"/>
</dbReference>
<dbReference type="InterPro" id="IPR013103">
    <property type="entry name" value="RVT_2"/>
</dbReference>
<name>A0AAV5MA97_9ROSI</name>
<dbReference type="Pfam" id="PF00201">
    <property type="entry name" value="UDPGT"/>
    <property type="match status" value="1"/>
</dbReference>
<dbReference type="PROSITE" id="PS00375">
    <property type="entry name" value="UDPGT"/>
    <property type="match status" value="1"/>
</dbReference>
<keyword evidence="2 4" id="KW-0328">Glycosyltransferase</keyword>
<organism evidence="6 7">
    <name type="scientific">Rubroshorea leprosula</name>
    <dbReference type="NCBI Taxonomy" id="152421"/>
    <lineage>
        <taxon>Eukaryota</taxon>
        <taxon>Viridiplantae</taxon>
        <taxon>Streptophyta</taxon>
        <taxon>Embryophyta</taxon>
        <taxon>Tracheophyta</taxon>
        <taxon>Spermatophyta</taxon>
        <taxon>Magnoliopsida</taxon>
        <taxon>eudicotyledons</taxon>
        <taxon>Gunneridae</taxon>
        <taxon>Pentapetalae</taxon>
        <taxon>rosids</taxon>
        <taxon>malvids</taxon>
        <taxon>Malvales</taxon>
        <taxon>Dipterocarpaceae</taxon>
        <taxon>Rubroshorea</taxon>
    </lineage>
</organism>
<evidence type="ECO:0000259" key="5">
    <source>
        <dbReference type="Pfam" id="PF07727"/>
    </source>
</evidence>
<accession>A0AAV5MA97</accession>
<evidence type="ECO:0000256" key="1">
    <source>
        <dbReference type="ARBA" id="ARBA00009995"/>
    </source>
</evidence>